<keyword evidence="5 9" id="KW-0067">ATP-binding</keyword>
<evidence type="ECO:0000256" key="2">
    <source>
        <dbReference type="ARBA" id="ARBA00022490"/>
    </source>
</evidence>
<dbReference type="FunFam" id="3.40.850.10:FF:000065">
    <property type="entry name" value="Kinesin-like protein"/>
    <property type="match status" value="1"/>
</dbReference>
<feature type="binding site" evidence="9">
    <location>
        <begin position="315"/>
        <end position="322"/>
    </location>
    <ligand>
        <name>ATP</name>
        <dbReference type="ChEBI" id="CHEBI:30616"/>
    </ligand>
</feature>
<evidence type="ECO:0000256" key="5">
    <source>
        <dbReference type="ARBA" id="ARBA00022840"/>
    </source>
</evidence>
<dbReference type="InterPro" id="IPR019821">
    <property type="entry name" value="Kinesin_motor_CS"/>
</dbReference>
<dbReference type="GO" id="GO:0090307">
    <property type="term" value="P:mitotic spindle assembly"/>
    <property type="evidence" value="ECO:0000318"/>
    <property type="project" value="GO_Central"/>
</dbReference>
<feature type="domain" description="Kinesin motor" evidence="12">
    <location>
        <begin position="216"/>
        <end position="559"/>
    </location>
</feature>
<dbReference type="GO" id="GO:0005524">
    <property type="term" value="F:ATP binding"/>
    <property type="evidence" value="ECO:0007669"/>
    <property type="project" value="UniProtKB-UniRule"/>
</dbReference>
<keyword evidence="4 9" id="KW-0547">Nucleotide-binding</keyword>
<dbReference type="GO" id="GO:0003777">
    <property type="term" value="F:microtubule motor activity"/>
    <property type="evidence" value="ECO:0000318"/>
    <property type="project" value="GO_Central"/>
</dbReference>
<evidence type="ECO:0000256" key="8">
    <source>
        <dbReference type="ARBA" id="ARBA00023212"/>
    </source>
</evidence>
<dbReference type="Pfam" id="PF00225">
    <property type="entry name" value="Kinesin"/>
    <property type="match status" value="1"/>
</dbReference>
<dbReference type="FunCoup" id="F6RKK1">
    <property type="interactions" value="50"/>
</dbReference>
<dbReference type="PROSITE" id="PS00411">
    <property type="entry name" value="KINESIN_MOTOR_1"/>
    <property type="match status" value="1"/>
</dbReference>
<dbReference type="PROSITE" id="PS50067">
    <property type="entry name" value="KINESIN_MOTOR_2"/>
    <property type="match status" value="1"/>
</dbReference>
<dbReference type="GO" id="GO:0007018">
    <property type="term" value="P:microtubule-based movement"/>
    <property type="evidence" value="ECO:0000318"/>
    <property type="project" value="GO_Central"/>
</dbReference>
<dbReference type="PRINTS" id="PR00380">
    <property type="entry name" value="KINESINHEAVY"/>
</dbReference>
<dbReference type="InterPro" id="IPR036961">
    <property type="entry name" value="Kinesin_motor_dom_sf"/>
</dbReference>
<comment type="similarity">
    <text evidence="9 10">Belongs to the TRAFAC class myosin-kinesin ATPase superfamily. Kinesin family.</text>
</comment>
<feature type="coiled-coil region" evidence="11">
    <location>
        <begin position="35"/>
        <end position="181"/>
    </location>
</feature>
<dbReference type="InterPro" id="IPR027417">
    <property type="entry name" value="P-loop_NTPase"/>
</dbReference>
<dbReference type="HOGENOM" id="CLU_001485_12_4_1"/>
<reference evidence="13" key="3">
    <citation type="submission" date="2025-09" db="UniProtKB">
        <authorList>
            <consortium name="Ensembl"/>
        </authorList>
    </citation>
    <scope>IDENTIFICATION</scope>
</reference>
<keyword evidence="2" id="KW-0963">Cytoplasm</keyword>
<dbReference type="Ensembl" id="ENSCINT00000001181.3">
    <property type="protein sequence ID" value="ENSCINP00000001181.3"/>
    <property type="gene ID" value="ENSCING00000000645.3"/>
</dbReference>
<accession>F6RKK1</accession>
<evidence type="ECO:0000256" key="7">
    <source>
        <dbReference type="ARBA" id="ARBA00023175"/>
    </source>
</evidence>
<dbReference type="Proteomes" id="UP000008144">
    <property type="component" value="Unassembled WGS sequence"/>
</dbReference>
<keyword evidence="8" id="KW-0206">Cytoskeleton</keyword>
<keyword evidence="6 11" id="KW-0175">Coiled coil</keyword>
<organism evidence="13 14">
    <name type="scientific">Ciona intestinalis</name>
    <name type="common">Transparent sea squirt</name>
    <name type="synonym">Ascidia intestinalis</name>
    <dbReference type="NCBI Taxonomy" id="7719"/>
    <lineage>
        <taxon>Eukaryota</taxon>
        <taxon>Metazoa</taxon>
        <taxon>Chordata</taxon>
        <taxon>Tunicata</taxon>
        <taxon>Ascidiacea</taxon>
        <taxon>Phlebobranchia</taxon>
        <taxon>Cionidae</taxon>
        <taxon>Ciona</taxon>
    </lineage>
</organism>
<evidence type="ECO:0000256" key="11">
    <source>
        <dbReference type="SAM" id="Coils"/>
    </source>
</evidence>
<reference evidence="13" key="2">
    <citation type="submission" date="2025-08" db="UniProtKB">
        <authorList>
            <consortium name="Ensembl"/>
        </authorList>
    </citation>
    <scope>IDENTIFICATION</scope>
</reference>
<protein>
    <recommendedName>
        <fullName evidence="10">Kinesin-like protein</fullName>
    </recommendedName>
</protein>
<dbReference type="Gene3D" id="3.40.850.10">
    <property type="entry name" value="Kinesin motor domain"/>
    <property type="match status" value="1"/>
</dbReference>
<dbReference type="GeneTree" id="ENSGT00940000154022"/>
<dbReference type="InterPro" id="IPR001752">
    <property type="entry name" value="Kinesin_motor_dom"/>
</dbReference>
<dbReference type="OMA" id="WTYHDEA"/>
<comment type="subcellular location">
    <subcellularLocation>
        <location evidence="1">Cytoplasm</location>
        <location evidence="1">Cytoskeleton</location>
    </subcellularLocation>
</comment>
<dbReference type="GO" id="GO:0005871">
    <property type="term" value="C:kinesin complex"/>
    <property type="evidence" value="ECO:0000318"/>
    <property type="project" value="GO_Central"/>
</dbReference>
<dbReference type="AlphaFoldDB" id="F6RKK1"/>
<dbReference type="InterPro" id="IPR027640">
    <property type="entry name" value="Kinesin-like_fam"/>
</dbReference>
<evidence type="ECO:0000256" key="6">
    <source>
        <dbReference type="ARBA" id="ARBA00023054"/>
    </source>
</evidence>
<keyword evidence="3 10" id="KW-0493">Microtubule</keyword>
<evidence type="ECO:0000313" key="13">
    <source>
        <dbReference type="Ensembl" id="ENSCINP00000001181.3"/>
    </source>
</evidence>
<evidence type="ECO:0000256" key="3">
    <source>
        <dbReference type="ARBA" id="ARBA00022701"/>
    </source>
</evidence>
<proteinExistence type="inferred from homology"/>
<dbReference type="STRING" id="7719.ENSCINP00000001181"/>
<dbReference type="PANTHER" id="PTHR47972">
    <property type="entry name" value="KINESIN-LIKE PROTEIN KLP-3"/>
    <property type="match status" value="1"/>
</dbReference>
<evidence type="ECO:0000256" key="4">
    <source>
        <dbReference type="ARBA" id="ARBA00022741"/>
    </source>
</evidence>
<dbReference type="GO" id="GO:0005874">
    <property type="term" value="C:microtubule"/>
    <property type="evidence" value="ECO:0000318"/>
    <property type="project" value="GO_Central"/>
</dbReference>
<dbReference type="SMART" id="SM00129">
    <property type="entry name" value="KISc"/>
    <property type="match status" value="1"/>
</dbReference>
<dbReference type="GO" id="GO:0016887">
    <property type="term" value="F:ATP hydrolysis activity"/>
    <property type="evidence" value="ECO:0000318"/>
    <property type="project" value="GO_Central"/>
</dbReference>
<evidence type="ECO:0000256" key="9">
    <source>
        <dbReference type="PROSITE-ProRule" id="PRU00283"/>
    </source>
</evidence>
<dbReference type="InParanoid" id="F6RKK1"/>
<keyword evidence="7 9" id="KW-0505">Motor protein</keyword>
<sequence>KVDSFIVVYRDTLGFSAMHLCSAEKKSKRKAWDIKGQLEDAKEELAKKTEATRKNEGVLENILQRLQALESEKQVIVQEKQTLSTDVNRFQQDLDAVRSEKLKIETNFREKMNEFERRERQNNLEREDLQQQLRVCQKSRDELDLECRQLRREKILFADRNDELEKELKATRSLLETTEIKLQNQLKICANQSNELMVGEEERRKLLNVVQELKGNIRVFCRVRPLLKKEIVEGGSNEHMQMPGKAGKSLSITNVSTCYLSKLHSFIHSDGQKVVPFSFDRVFGDSSTQEEVFADVAQLVQSALDGYNVCIFAYGQTGAGKTYTMEGTNSEHELGIIPRSVKLIFKKCEELNKFGWVYKLSVQHVEIYREVLQDLLQTESGVKLDIRTTKASKKNSVWVNGLTEHEVTNYNMVQALLRQANQKRATAATNANDRSSRSHSVFMLKIVATNELTGEEHDSVLNLIDLAGSERVAESGSCGTRLKEAQKINGSLSELSNVISALANKDSHVPFRNSKLTFLLMDSLGGNSKTLMLVNVNPTKKAANETINTLRFATTVNKCNIGTAQKVVKFQ</sequence>
<name>F6RKK1_CIOIN</name>
<evidence type="ECO:0000256" key="1">
    <source>
        <dbReference type="ARBA" id="ARBA00004245"/>
    </source>
</evidence>
<dbReference type="GO" id="GO:0005634">
    <property type="term" value="C:nucleus"/>
    <property type="evidence" value="ECO:0000318"/>
    <property type="project" value="GO_Central"/>
</dbReference>
<evidence type="ECO:0000256" key="10">
    <source>
        <dbReference type="RuleBase" id="RU000394"/>
    </source>
</evidence>
<dbReference type="GO" id="GO:0005815">
    <property type="term" value="C:microtubule organizing center"/>
    <property type="evidence" value="ECO:0000318"/>
    <property type="project" value="GO_Central"/>
</dbReference>
<reference evidence="14" key="1">
    <citation type="journal article" date="2002" name="Science">
        <title>The draft genome of Ciona intestinalis: insights into chordate and vertebrate origins.</title>
        <authorList>
            <person name="Dehal P."/>
            <person name="Satou Y."/>
            <person name="Campbell R.K."/>
            <person name="Chapman J."/>
            <person name="Degnan B."/>
            <person name="De Tomaso A."/>
            <person name="Davidson B."/>
            <person name="Di Gregorio A."/>
            <person name="Gelpke M."/>
            <person name="Goodstein D.M."/>
            <person name="Harafuji N."/>
            <person name="Hastings K.E."/>
            <person name="Ho I."/>
            <person name="Hotta K."/>
            <person name="Huang W."/>
            <person name="Kawashima T."/>
            <person name="Lemaire P."/>
            <person name="Martinez D."/>
            <person name="Meinertzhagen I.A."/>
            <person name="Necula S."/>
            <person name="Nonaka M."/>
            <person name="Putnam N."/>
            <person name="Rash S."/>
            <person name="Saiga H."/>
            <person name="Satake M."/>
            <person name="Terry A."/>
            <person name="Yamada L."/>
            <person name="Wang H.G."/>
            <person name="Awazu S."/>
            <person name="Azumi K."/>
            <person name="Boore J."/>
            <person name="Branno M."/>
            <person name="Chin-Bow S."/>
            <person name="DeSantis R."/>
            <person name="Doyle S."/>
            <person name="Francino P."/>
            <person name="Keys D.N."/>
            <person name="Haga S."/>
            <person name="Hayashi H."/>
            <person name="Hino K."/>
            <person name="Imai K.S."/>
            <person name="Inaba K."/>
            <person name="Kano S."/>
            <person name="Kobayashi K."/>
            <person name="Kobayashi M."/>
            <person name="Lee B.I."/>
            <person name="Makabe K.W."/>
            <person name="Manohar C."/>
            <person name="Matassi G."/>
            <person name="Medina M."/>
            <person name="Mochizuki Y."/>
            <person name="Mount S."/>
            <person name="Morishita T."/>
            <person name="Miura S."/>
            <person name="Nakayama A."/>
            <person name="Nishizaka S."/>
            <person name="Nomoto H."/>
            <person name="Ohta F."/>
            <person name="Oishi K."/>
            <person name="Rigoutsos I."/>
            <person name="Sano M."/>
            <person name="Sasaki A."/>
            <person name="Sasakura Y."/>
            <person name="Shoguchi E."/>
            <person name="Shin-i T."/>
            <person name="Spagnuolo A."/>
            <person name="Stainier D."/>
            <person name="Suzuki M.M."/>
            <person name="Tassy O."/>
            <person name="Takatori N."/>
            <person name="Tokuoka M."/>
            <person name="Yagi K."/>
            <person name="Yoshizaki F."/>
            <person name="Wada S."/>
            <person name="Zhang C."/>
            <person name="Hyatt P.D."/>
            <person name="Larimer F."/>
            <person name="Detter C."/>
            <person name="Doggett N."/>
            <person name="Glavina T."/>
            <person name="Hawkins T."/>
            <person name="Richardson P."/>
            <person name="Lucas S."/>
            <person name="Kohara Y."/>
            <person name="Levine M."/>
            <person name="Satoh N."/>
            <person name="Rokhsar D.S."/>
        </authorList>
    </citation>
    <scope>NUCLEOTIDE SEQUENCE [LARGE SCALE GENOMIC DNA]</scope>
</reference>
<keyword evidence="14" id="KW-1185">Reference proteome</keyword>
<dbReference type="GO" id="GO:0072686">
    <property type="term" value="C:mitotic spindle"/>
    <property type="evidence" value="ECO:0000318"/>
    <property type="project" value="GO_Central"/>
</dbReference>
<evidence type="ECO:0000259" key="12">
    <source>
        <dbReference type="PROSITE" id="PS50067"/>
    </source>
</evidence>
<dbReference type="SUPFAM" id="SSF52540">
    <property type="entry name" value="P-loop containing nucleoside triphosphate hydrolases"/>
    <property type="match status" value="1"/>
</dbReference>
<dbReference type="GO" id="GO:0005737">
    <property type="term" value="C:cytoplasm"/>
    <property type="evidence" value="ECO:0000318"/>
    <property type="project" value="GO_Central"/>
</dbReference>
<evidence type="ECO:0000313" key="14">
    <source>
        <dbReference type="Proteomes" id="UP000008144"/>
    </source>
</evidence>
<dbReference type="GO" id="GO:0008017">
    <property type="term" value="F:microtubule binding"/>
    <property type="evidence" value="ECO:0000318"/>
    <property type="project" value="GO_Central"/>
</dbReference>